<feature type="domain" description="BD-FAE-like" evidence="3">
    <location>
        <begin position="424"/>
        <end position="612"/>
    </location>
</feature>
<dbReference type="SUPFAM" id="SSF53474">
    <property type="entry name" value="alpha/beta-Hydrolases"/>
    <property type="match status" value="1"/>
</dbReference>
<keyword evidence="5" id="KW-1185">Reference proteome</keyword>
<gene>
    <name evidence="4" type="ORF">IRI77_30785</name>
</gene>
<organism evidence="4 5">
    <name type="scientific">Paludibaculum fermentans</name>
    <dbReference type="NCBI Taxonomy" id="1473598"/>
    <lineage>
        <taxon>Bacteria</taxon>
        <taxon>Pseudomonadati</taxon>
        <taxon>Acidobacteriota</taxon>
        <taxon>Terriglobia</taxon>
        <taxon>Bryobacterales</taxon>
        <taxon>Bryobacteraceae</taxon>
        <taxon>Paludibaculum</taxon>
    </lineage>
</organism>
<accession>A0A7S7NNY4</accession>
<dbReference type="AlphaFoldDB" id="A0A7S7NNY4"/>
<proteinExistence type="predicted"/>
<evidence type="ECO:0000256" key="2">
    <source>
        <dbReference type="SAM" id="SignalP"/>
    </source>
</evidence>
<dbReference type="Gene3D" id="3.40.50.1820">
    <property type="entry name" value="alpha/beta hydrolase"/>
    <property type="match status" value="1"/>
</dbReference>
<feature type="signal peptide" evidence="2">
    <location>
        <begin position="1"/>
        <end position="21"/>
    </location>
</feature>
<dbReference type="InterPro" id="IPR050300">
    <property type="entry name" value="GDXG_lipolytic_enzyme"/>
</dbReference>
<name>A0A7S7NNY4_PALFE</name>
<keyword evidence="2" id="KW-0732">Signal</keyword>
<dbReference type="RefSeq" id="WP_194448786.1">
    <property type="nucleotide sequence ID" value="NZ_CP063849.1"/>
</dbReference>
<evidence type="ECO:0000259" key="3">
    <source>
        <dbReference type="Pfam" id="PF20434"/>
    </source>
</evidence>
<dbReference type="SUPFAM" id="SSF89550">
    <property type="entry name" value="PHP domain-like"/>
    <property type="match status" value="1"/>
</dbReference>
<sequence length="655" mass="70558">MSFRSALLLLLVGGFSGSALSGQAALKPGRKYTTVERLAPERLAAVHAARTQFAAARKPGPPVGVYQDFPAVLHVHAEDAPHTLGKRAEVLAAAKQTGIRVVMFSDHNGPKPDTWRGLRDGVLFLAGAENGGKHELVYPTPAPGVRFHSHPEGELTASPDGWDGMEIYNRHADAEDDTDFIAYLKAALAVPAKVQELSALFRQYPDEAFASGCDYWPEIFARWDSISATRPFTGIAANDAHQNQVFAGGKLVLDPYPVAFRNTVTHILARELSEASVIDSLRAGRAYVSHDWLCDPAGFSFTAANNLGLFEMGDTVPLASTTRLTARSPIPANWKFFQDGKVVSEQQGTQVSFTVPGRGSYRAEAWLEVDGEQRPWIYTNAIRADKPDSTKIGLPGMALDAGVIVEKDIQYTTGAPEDAAKLQLDIYKKSDLPANAPVLFFVHGGAWKSGDRKQYPFFGNLFAKAGYVVVVPSYRLSPKYKHPTHIEDIAAAFAWTVKNVAAHGGDPAKILAAGHSAGGHLVALLATNPKYLAPHNLDAKSILGVLALSGVYDVTGLEGSASSNAFVGDAELLKGASPVKQIQAGLPPFLVTYCQWDYATLPQQAIEFDKALKSAGLRSQLVYIPGESHITEMTNITKPTDALAQTMKEFMGGLQ</sequence>
<dbReference type="KEGG" id="pfer:IRI77_30785"/>
<dbReference type="Proteomes" id="UP000593892">
    <property type="component" value="Chromosome"/>
</dbReference>
<dbReference type="EMBL" id="CP063849">
    <property type="protein sequence ID" value="QOY87117.1"/>
    <property type="molecule type" value="Genomic_DNA"/>
</dbReference>
<dbReference type="Gene3D" id="3.20.20.140">
    <property type="entry name" value="Metal-dependent hydrolases"/>
    <property type="match status" value="1"/>
</dbReference>
<keyword evidence="1 4" id="KW-0378">Hydrolase</keyword>
<protein>
    <submittedName>
        <fullName evidence="4">Alpha/beta hydrolase fold domain-containing protein</fullName>
    </submittedName>
</protein>
<dbReference type="InterPro" id="IPR029058">
    <property type="entry name" value="AB_hydrolase_fold"/>
</dbReference>
<dbReference type="Pfam" id="PF20434">
    <property type="entry name" value="BD-FAE"/>
    <property type="match status" value="1"/>
</dbReference>
<evidence type="ECO:0000313" key="5">
    <source>
        <dbReference type="Proteomes" id="UP000593892"/>
    </source>
</evidence>
<dbReference type="PANTHER" id="PTHR48081:SF33">
    <property type="entry name" value="KYNURENINE FORMAMIDASE"/>
    <property type="match status" value="1"/>
</dbReference>
<dbReference type="GO" id="GO:0016787">
    <property type="term" value="F:hydrolase activity"/>
    <property type="evidence" value="ECO:0007669"/>
    <property type="project" value="UniProtKB-KW"/>
</dbReference>
<evidence type="ECO:0000256" key="1">
    <source>
        <dbReference type="ARBA" id="ARBA00022801"/>
    </source>
</evidence>
<dbReference type="InterPro" id="IPR016195">
    <property type="entry name" value="Pol/histidinol_Pase-like"/>
</dbReference>
<evidence type="ECO:0000313" key="4">
    <source>
        <dbReference type="EMBL" id="QOY87117.1"/>
    </source>
</evidence>
<feature type="chain" id="PRO_5032518221" evidence="2">
    <location>
        <begin position="22"/>
        <end position="655"/>
    </location>
</feature>
<dbReference type="InterPro" id="IPR049492">
    <property type="entry name" value="BD-FAE-like_dom"/>
</dbReference>
<dbReference type="PANTHER" id="PTHR48081">
    <property type="entry name" value="AB HYDROLASE SUPERFAMILY PROTEIN C4A8.06C"/>
    <property type="match status" value="1"/>
</dbReference>
<reference evidence="4 5" key="1">
    <citation type="submission" date="2020-10" db="EMBL/GenBank/DDBJ databases">
        <title>Complete genome sequence of Paludibaculum fermentans P105T, a facultatively anaerobic acidobacterium capable of dissimilatory Fe(III) reduction.</title>
        <authorList>
            <person name="Dedysh S.N."/>
            <person name="Beletsky A.V."/>
            <person name="Kulichevskaya I.S."/>
            <person name="Mardanov A.V."/>
            <person name="Ravin N.V."/>
        </authorList>
    </citation>
    <scope>NUCLEOTIDE SEQUENCE [LARGE SCALE GENOMIC DNA]</scope>
    <source>
        <strain evidence="4 5">P105</strain>
    </source>
</reference>